<sequence length="320" mass="36232">MKRRLGNRYSSIKNQRGVAGIWLGMTLVPIMGFTFWAIEGTRYVQEHNRLGDANEAAAMALTIQDDTASAQNLAESYIRSYVRDIDSIAVTSVRQHQEQTDALDESIQYSVSAVTSHSSWFSSTFIPSFNETVDLHSSAVAKKYLSTLADNNIDIVFVSDFSGSMDSSWSGSSNKKIRDLQLAIKQVSAKILCENVGYKVIDGEYTEVCLDSNQDEMADKLKNRIALAPFNIRTRERDSSGNAYAVSQLRYRSGYRTSVSSYDYDDVDWNWWRTRDYWDVYYCAINRYNCKNNSSARQKEAKRIYDVMGGVEAILIPIAT</sequence>
<dbReference type="STRING" id="990268.JCM19235_341"/>
<feature type="transmembrane region" description="Helical" evidence="1">
    <location>
        <begin position="21"/>
        <end position="38"/>
    </location>
</feature>
<evidence type="ECO:0000313" key="3">
    <source>
        <dbReference type="Proteomes" id="UP000029228"/>
    </source>
</evidence>
<dbReference type="Gene3D" id="3.40.50.410">
    <property type="entry name" value="von Willebrand factor, type A domain"/>
    <property type="match status" value="1"/>
</dbReference>
<reference evidence="2 3" key="1">
    <citation type="submission" date="2014-09" db="EMBL/GenBank/DDBJ databases">
        <title>Vibrio maritimus JCM 19235. (C45) whole genome shotgun sequence.</title>
        <authorList>
            <person name="Sawabe T."/>
            <person name="Meirelles P."/>
            <person name="Nakanishi M."/>
            <person name="Sayaka M."/>
            <person name="Hattori M."/>
            <person name="Ohkuma M."/>
        </authorList>
    </citation>
    <scope>NUCLEOTIDE SEQUENCE [LARGE SCALE GENOMIC DNA]</scope>
    <source>
        <strain evidence="3">JCM19235</strain>
    </source>
</reference>
<keyword evidence="1" id="KW-1133">Transmembrane helix</keyword>
<comment type="caution">
    <text evidence="2">The sequence shown here is derived from an EMBL/GenBank/DDBJ whole genome shotgun (WGS) entry which is preliminary data.</text>
</comment>
<keyword evidence="1" id="KW-0472">Membrane</keyword>
<accession>A0A090S0J8</accession>
<organism evidence="2 3">
    <name type="scientific">Vibrio maritimus</name>
    <dbReference type="NCBI Taxonomy" id="990268"/>
    <lineage>
        <taxon>Bacteria</taxon>
        <taxon>Pseudomonadati</taxon>
        <taxon>Pseudomonadota</taxon>
        <taxon>Gammaproteobacteria</taxon>
        <taxon>Vibrionales</taxon>
        <taxon>Vibrionaceae</taxon>
        <taxon>Vibrio</taxon>
    </lineage>
</organism>
<dbReference type="InterPro" id="IPR036465">
    <property type="entry name" value="vWFA_dom_sf"/>
</dbReference>
<evidence type="ECO:0000313" key="2">
    <source>
        <dbReference type="EMBL" id="GAL21066.1"/>
    </source>
</evidence>
<gene>
    <name evidence="2" type="ORF">JCM19235_341</name>
</gene>
<protein>
    <submittedName>
        <fullName evidence="2">Protein TadG</fullName>
    </submittedName>
</protein>
<name>A0A090S0J8_9VIBR</name>
<keyword evidence="3" id="KW-1185">Reference proteome</keyword>
<dbReference type="AlphaFoldDB" id="A0A090S0J8"/>
<evidence type="ECO:0000256" key="1">
    <source>
        <dbReference type="SAM" id="Phobius"/>
    </source>
</evidence>
<dbReference type="Proteomes" id="UP000029228">
    <property type="component" value="Unassembled WGS sequence"/>
</dbReference>
<keyword evidence="1" id="KW-0812">Transmembrane</keyword>
<proteinExistence type="predicted"/>
<dbReference type="EMBL" id="BBMR01000007">
    <property type="protein sequence ID" value="GAL21066.1"/>
    <property type="molecule type" value="Genomic_DNA"/>
</dbReference>